<feature type="domain" description="YhdP central" evidence="2">
    <location>
        <begin position="8"/>
        <end position="1250"/>
    </location>
</feature>
<dbReference type="Pfam" id="PF13116">
    <property type="entry name" value="YhdP"/>
    <property type="match status" value="1"/>
</dbReference>
<organism evidence="3 4">
    <name type="scientific">Pseudomarimonas salicorniae</name>
    <dbReference type="NCBI Taxonomy" id="2933270"/>
    <lineage>
        <taxon>Bacteria</taxon>
        <taxon>Pseudomonadati</taxon>
        <taxon>Pseudomonadota</taxon>
        <taxon>Gammaproteobacteria</taxon>
        <taxon>Lysobacterales</taxon>
        <taxon>Lysobacteraceae</taxon>
        <taxon>Pseudomarimonas</taxon>
    </lineage>
</organism>
<name>A0ABT0GKR5_9GAMM</name>
<proteinExistence type="predicted"/>
<dbReference type="InterPro" id="IPR011836">
    <property type="entry name" value="YhdP"/>
</dbReference>
<sequence>MSGWRRRLRRLRRVVLALLTGLLILAGLAVAVLSQLLPTLQSRPDEVAAFMQRQLGVPVELDAVQAEWTGSGVRLQLSGLRIGGADGPSVADATLWLRPFSGWWPGNTLSTLQVSRPELVVERRGEGDWQVRGLVLATRADGPLDLQLLDRIGEVVLDEASLQLRSEVDGLDLRLARVDGRMRPQGGQFALALQVFIDDSPPIRLRLHAAPDLRAGTLHLGLRRAPLDDWLGATLDSDWQLPPSLVEGDAWADWVDGRLSGLQFRARLTPEAASAASGDTPAIEDSAGEAGGDGGGEGAGSAAPLPALALEGTWLPLPDGGEWQLHDASGAAPNGWLRYLTAGPERSLQLTDWDLGLWWPWLSRSLPAAPPVRARLASVVAGGRIEALRVDWSGDGAPRWWVEARQLRSEAAGRIPGIAGLDLRAEGVGGQALYHVQADPLQLDWRSLAAPMSPAVRGDLVSWRDEAGHWCLHALDLALAEPEYSIAAEGGLCFDGGAPSADLRVAVAPADITVAKRFWVLDRMPEKAVGWLNEAIEAGRLERGALLLHGDLSDWPFQAGEGRMEALAMLDSLRLRYRPDWPVGEALSGEARFINDSMQFDGSAELAGIGIERVQGSIARFRESMLRVRLQAPTDSTALLRLLRATPLWKTLAPGLERVRAYGPAQADVGLQIPLKRELGAPRVDGSLLLEEVDLRHEEWGIAFDGASGPLRFTERGVETPGLDVLHVGRPARFELRVGAPVTLAANMVEARLIGRLDAGSLIDTQPELDWLKPSLSGVSGWDIGLEIPRDRSLPPVLELDSDLVGTALRLPAPLRKSPATPLPLALRVELAGAAKDVRLELGELMRLRGLWAKGVPFNGLASFGETAGEGAPEQGLAVIGQVPVLDLGGWIELGGSGGGMLRSIDLRSGELDLFGRGFGETRLRYSRDAEATRIGFEGERLQGEIEIPGAAELLQRGVTARFERMYWPADEQGSPGSSGKGHPIDPATVPPLHVHVEDLRVGAAELGNTRLEAYPQGGAMHIEQFTARSEALSLTARGDWLAAPGGSYSRFGIEFTAESLGGMLRALGFSEFVEGGQTLVTLEGEWPGPPSAFSLAEVNGRLSLSVGSGRIPDVDPGAGRLFGLFSLSEIPRRLALDFSDFFRSGLAFNRIEGDFVLEDGSAWTDELLIDSPSAEIRLRGRTGLRVQEYAQTMEVLPRAGNVLPVVGALAAGPAGAALGAVAQAVLQKPFKQITRTLYSVNGSWKDPDIDVIERGPARPAAPAEGGVPGP</sequence>
<accession>A0ABT0GKR5</accession>
<dbReference type="PANTHER" id="PTHR38690:SF1">
    <property type="entry name" value="PROTEASE"/>
    <property type="match status" value="1"/>
</dbReference>
<keyword evidence="4" id="KW-1185">Reference proteome</keyword>
<dbReference type="EMBL" id="JALNMH010000014">
    <property type="protein sequence ID" value="MCK7595113.1"/>
    <property type="molecule type" value="Genomic_DNA"/>
</dbReference>
<dbReference type="RefSeq" id="WP_248210880.1">
    <property type="nucleotide sequence ID" value="NZ_JALNMH010000014.1"/>
</dbReference>
<feature type="compositionally biased region" description="Gly residues" evidence="1">
    <location>
        <begin position="289"/>
        <end position="299"/>
    </location>
</feature>
<protein>
    <submittedName>
        <fullName evidence="3">TIGR02099 family protein</fullName>
    </submittedName>
</protein>
<evidence type="ECO:0000259" key="2">
    <source>
        <dbReference type="Pfam" id="PF13116"/>
    </source>
</evidence>
<feature type="region of interest" description="Disordered" evidence="1">
    <location>
        <begin position="271"/>
        <end position="303"/>
    </location>
</feature>
<dbReference type="NCBIfam" id="TIGR02099">
    <property type="entry name" value="YhdP family protein"/>
    <property type="match status" value="1"/>
</dbReference>
<dbReference type="Proteomes" id="UP001431449">
    <property type="component" value="Unassembled WGS sequence"/>
</dbReference>
<dbReference type="PANTHER" id="PTHR38690">
    <property type="entry name" value="PROTEASE-RELATED"/>
    <property type="match status" value="1"/>
</dbReference>
<evidence type="ECO:0000256" key="1">
    <source>
        <dbReference type="SAM" id="MobiDB-lite"/>
    </source>
</evidence>
<reference evidence="3" key="1">
    <citation type="submission" date="2022-04" db="EMBL/GenBank/DDBJ databases">
        <title>Lysobacter sp. CAU 1642 isolated from sea sand.</title>
        <authorList>
            <person name="Kim W."/>
        </authorList>
    </citation>
    <scope>NUCLEOTIDE SEQUENCE</scope>
    <source>
        <strain evidence="3">CAU 1642</strain>
    </source>
</reference>
<comment type="caution">
    <text evidence="3">The sequence shown here is derived from an EMBL/GenBank/DDBJ whole genome shotgun (WGS) entry which is preliminary data.</text>
</comment>
<gene>
    <name evidence="3" type="ORF">M0G41_15695</name>
</gene>
<evidence type="ECO:0000313" key="4">
    <source>
        <dbReference type="Proteomes" id="UP001431449"/>
    </source>
</evidence>
<dbReference type="InterPro" id="IPR025263">
    <property type="entry name" value="YhdP_central"/>
</dbReference>
<evidence type="ECO:0000313" key="3">
    <source>
        <dbReference type="EMBL" id="MCK7595113.1"/>
    </source>
</evidence>